<keyword evidence="4" id="KW-1185">Reference proteome</keyword>
<protein>
    <recommendedName>
        <fullName evidence="5">DUF1049 domain-containing protein</fullName>
    </recommendedName>
</protein>
<evidence type="ECO:0000313" key="3">
    <source>
        <dbReference type="EMBL" id="MFC3580263.1"/>
    </source>
</evidence>
<evidence type="ECO:0008006" key="5">
    <source>
        <dbReference type="Google" id="ProtNLM"/>
    </source>
</evidence>
<feature type="region of interest" description="Disordered" evidence="1">
    <location>
        <begin position="84"/>
        <end position="113"/>
    </location>
</feature>
<evidence type="ECO:0000256" key="2">
    <source>
        <dbReference type="SAM" id="Phobius"/>
    </source>
</evidence>
<proteinExistence type="predicted"/>
<organism evidence="3 4">
    <name type="scientific">Sphingomonas hylomeconis</name>
    <dbReference type="NCBI Taxonomy" id="1395958"/>
    <lineage>
        <taxon>Bacteria</taxon>
        <taxon>Pseudomonadati</taxon>
        <taxon>Pseudomonadota</taxon>
        <taxon>Alphaproteobacteria</taxon>
        <taxon>Sphingomonadales</taxon>
        <taxon>Sphingomonadaceae</taxon>
        <taxon>Sphingomonas</taxon>
    </lineage>
</organism>
<name>A0ABV7STE3_9SPHN</name>
<accession>A0ABV7STE3</accession>
<keyword evidence="2" id="KW-0812">Transmembrane</keyword>
<keyword evidence="2" id="KW-0472">Membrane</keyword>
<dbReference type="EMBL" id="JBHRXP010000003">
    <property type="protein sequence ID" value="MFC3580263.1"/>
    <property type="molecule type" value="Genomic_DNA"/>
</dbReference>
<evidence type="ECO:0000256" key="1">
    <source>
        <dbReference type="SAM" id="MobiDB-lite"/>
    </source>
</evidence>
<sequence length="113" mass="12559">MQFLKILFWCLLAFLAALFTLGNWTNVQIKLWGGLIAEVNLPLLLLAMFLLGLLPMLLYHHTVRWRLRQRLATAQGTVETLRTPAHLQPAPAQRPEPEPVAPAPLAAMPSSAA</sequence>
<keyword evidence="2" id="KW-1133">Transmembrane helix</keyword>
<feature type="compositionally biased region" description="Low complexity" evidence="1">
    <location>
        <begin position="103"/>
        <end position="113"/>
    </location>
</feature>
<gene>
    <name evidence="3" type="ORF">ACFONA_08825</name>
</gene>
<reference evidence="4" key="1">
    <citation type="journal article" date="2019" name="Int. J. Syst. Evol. Microbiol.">
        <title>The Global Catalogue of Microorganisms (GCM) 10K type strain sequencing project: providing services to taxonomists for standard genome sequencing and annotation.</title>
        <authorList>
            <consortium name="The Broad Institute Genomics Platform"/>
            <consortium name="The Broad Institute Genome Sequencing Center for Infectious Disease"/>
            <person name="Wu L."/>
            <person name="Ma J."/>
        </authorList>
    </citation>
    <scope>NUCLEOTIDE SEQUENCE [LARGE SCALE GENOMIC DNA]</scope>
    <source>
        <strain evidence="4">KCTC 42739</strain>
    </source>
</reference>
<comment type="caution">
    <text evidence="3">The sequence shown here is derived from an EMBL/GenBank/DDBJ whole genome shotgun (WGS) entry which is preliminary data.</text>
</comment>
<evidence type="ECO:0000313" key="4">
    <source>
        <dbReference type="Proteomes" id="UP001595713"/>
    </source>
</evidence>
<dbReference type="Proteomes" id="UP001595713">
    <property type="component" value="Unassembled WGS sequence"/>
</dbReference>
<feature type="transmembrane region" description="Helical" evidence="2">
    <location>
        <begin position="39"/>
        <end position="59"/>
    </location>
</feature>
<dbReference type="RefSeq" id="WP_261295490.1">
    <property type="nucleotide sequence ID" value="NZ_JANQBK010000016.1"/>
</dbReference>
<feature type="compositionally biased region" description="Pro residues" evidence="1">
    <location>
        <begin position="92"/>
        <end position="102"/>
    </location>
</feature>